<gene>
    <name evidence="10" type="ORF">C5613_18515</name>
</gene>
<name>A0A2S8J913_RHOOP</name>
<feature type="transmembrane region" description="Helical" evidence="8">
    <location>
        <begin position="414"/>
        <end position="434"/>
    </location>
</feature>
<evidence type="ECO:0000256" key="3">
    <source>
        <dbReference type="ARBA" id="ARBA00022475"/>
    </source>
</evidence>
<dbReference type="InterPro" id="IPR011701">
    <property type="entry name" value="MFS"/>
</dbReference>
<keyword evidence="4 8" id="KW-0812">Transmembrane</keyword>
<dbReference type="GO" id="GO:0005886">
    <property type="term" value="C:plasma membrane"/>
    <property type="evidence" value="ECO:0007669"/>
    <property type="project" value="UniProtKB-SubCell"/>
</dbReference>
<reference evidence="11" key="1">
    <citation type="submission" date="2018-02" db="EMBL/GenBank/DDBJ databases">
        <title>Draft genome sequencing of Rhodococcus opacus KU647198.</title>
        <authorList>
            <person name="Zheng B.-X."/>
        </authorList>
    </citation>
    <scope>NUCLEOTIDE SEQUENCE [LARGE SCALE GENOMIC DNA]</scope>
    <source>
        <strain evidence="11">04-OD7</strain>
    </source>
</reference>
<feature type="domain" description="Major facilitator superfamily (MFS) profile" evidence="9">
    <location>
        <begin position="30"/>
        <end position="440"/>
    </location>
</feature>
<evidence type="ECO:0000256" key="5">
    <source>
        <dbReference type="ARBA" id="ARBA00022989"/>
    </source>
</evidence>
<keyword evidence="6 8" id="KW-0472">Membrane</keyword>
<dbReference type="InterPro" id="IPR020846">
    <property type="entry name" value="MFS_dom"/>
</dbReference>
<dbReference type="Proteomes" id="UP000239290">
    <property type="component" value="Unassembled WGS sequence"/>
</dbReference>
<dbReference type="PROSITE" id="PS50850">
    <property type="entry name" value="MFS"/>
    <property type="match status" value="1"/>
</dbReference>
<feature type="transmembrane region" description="Helical" evidence="8">
    <location>
        <begin position="64"/>
        <end position="83"/>
    </location>
</feature>
<proteinExistence type="predicted"/>
<feature type="transmembrane region" description="Helical" evidence="8">
    <location>
        <begin position="103"/>
        <end position="121"/>
    </location>
</feature>
<evidence type="ECO:0000256" key="4">
    <source>
        <dbReference type="ARBA" id="ARBA00022692"/>
    </source>
</evidence>
<dbReference type="Pfam" id="PF07690">
    <property type="entry name" value="MFS_1"/>
    <property type="match status" value="1"/>
</dbReference>
<dbReference type="Gene3D" id="1.20.1250.20">
    <property type="entry name" value="MFS general substrate transporter like domains"/>
    <property type="match status" value="1"/>
</dbReference>
<dbReference type="SUPFAM" id="SSF103473">
    <property type="entry name" value="MFS general substrate transporter"/>
    <property type="match status" value="1"/>
</dbReference>
<dbReference type="GO" id="GO:0022857">
    <property type="term" value="F:transmembrane transporter activity"/>
    <property type="evidence" value="ECO:0007669"/>
    <property type="project" value="InterPro"/>
</dbReference>
<organism evidence="10 11">
    <name type="scientific">Rhodococcus opacus</name>
    <name type="common">Nocardia opaca</name>
    <dbReference type="NCBI Taxonomy" id="37919"/>
    <lineage>
        <taxon>Bacteria</taxon>
        <taxon>Bacillati</taxon>
        <taxon>Actinomycetota</taxon>
        <taxon>Actinomycetes</taxon>
        <taxon>Mycobacteriales</taxon>
        <taxon>Nocardiaceae</taxon>
        <taxon>Rhodococcus</taxon>
    </lineage>
</organism>
<feature type="transmembrane region" description="Helical" evidence="8">
    <location>
        <begin position="257"/>
        <end position="280"/>
    </location>
</feature>
<evidence type="ECO:0000256" key="1">
    <source>
        <dbReference type="ARBA" id="ARBA00004651"/>
    </source>
</evidence>
<dbReference type="EMBL" id="PUIO01000020">
    <property type="protein sequence ID" value="PQP23538.1"/>
    <property type="molecule type" value="Genomic_DNA"/>
</dbReference>
<feature type="transmembrane region" description="Helical" evidence="8">
    <location>
        <begin position="205"/>
        <end position="224"/>
    </location>
</feature>
<feature type="transmembrane region" description="Helical" evidence="8">
    <location>
        <begin position="385"/>
        <end position="408"/>
    </location>
</feature>
<evidence type="ECO:0000259" key="9">
    <source>
        <dbReference type="PROSITE" id="PS50850"/>
    </source>
</evidence>
<comment type="subcellular location">
    <subcellularLocation>
        <location evidence="1">Cell membrane</location>
        <topology evidence="1">Multi-pass membrane protein</topology>
    </subcellularLocation>
</comment>
<evidence type="ECO:0000256" key="7">
    <source>
        <dbReference type="SAM" id="MobiDB-lite"/>
    </source>
</evidence>
<evidence type="ECO:0000256" key="6">
    <source>
        <dbReference type="ARBA" id="ARBA00023136"/>
    </source>
</evidence>
<keyword evidence="2" id="KW-0813">Transport</keyword>
<dbReference type="InterPro" id="IPR036259">
    <property type="entry name" value="MFS_trans_sf"/>
</dbReference>
<keyword evidence="5 8" id="KW-1133">Transmembrane helix</keyword>
<feature type="transmembrane region" description="Helical" evidence="8">
    <location>
        <begin position="127"/>
        <end position="156"/>
    </location>
</feature>
<evidence type="ECO:0000313" key="10">
    <source>
        <dbReference type="EMBL" id="PQP23538.1"/>
    </source>
</evidence>
<dbReference type="PANTHER" id="PTHR43045">
    <property type="entry name" value="SHIKIMATE TRANSPORTER"/>
    <property type="match status" value="1"/>
</dbReference>
<dbReference type="PROSITE" id="PS00216">
    <property type="entry name" value="SUGAR_TRANSPORT_1"/>
    <property type="match status" value="1"/>
</dbReference>
<evidence type="ECO:0000313" key="11">
    <source>
        <dbReference type="Proteomes" id="UP000239290"/>
    </source>
</evidence>
<feature type="region of interest" description="Disordered" evidence="7">
    <location>
        <begin position="1"/>
        <end position="22"/>
    </location>
</feature>
<dbReference type="RefSeq" id="WP_105416447.1">
    <property type="nucleotide sequence ID" value="NZ_PUIO01000020.1"/>
</dbReference>
<dbReference type="InterPro" id="IPR005829">
    <property type="entry name" value="Sugar_transporter_CS"/>
</dbReference>
<dbReference type="PANTHER" id="PTHR43045:SF2">
    <property type="entry name" value="INNER MEMBRANE METABOLITE TRANSPORT PROTEIN YHJE"/>
    <property type="match status" value="1"/>
</dbReference>
<evidence type="ECO:0000256" key="8">
    <source>
        <dbReference type="SAM" id="Phobius"/>
    </source>
</evidence>
<sequence length="452" mass="47018">MARQSATEHNPPGTSTVDSGVPAPASMPRVAIASLVGTVIEYYDLHIFGTAAALVFPHVFFPNLGAAAGIMMSFATLGVAFVARPLGSVIFGHFGDRLGRKKILSITMLIMGLGTFLIGVMPTAAQIGFIAPLLVVILRIMQGLAAGGEWAGAVLVGAENAPSNKRGLWSVFPILGGGLAIALANLTFLGTALLMSDEDFAAWGWRLPFLASIVLVIIGMWVRLKLDETPVFKKEVQSRGTAKVPLAEAFRRQPRELLLATGVAMATAYVLAYIAGPYMTSYGTNTLGYDRIFVLSVAAVGGLAVGGGAVLGAVISDSVGRRRVIMTAIGIGALWSLVLFPLVDTASKVVFATAVPLTMFICGVSAGPVGAFFSELFDTRYRYTAAGFTYSLGGILGGALPPLFAAAITAAYGGWVFGLLLAGLCLIGALCAYASKETRSDSLDNVVPDSGN</sequence>
<feature type="transmembrane region" description="Helical" evidence="8">
    <location>
        <begin position="292"/>
        <end position="315"/>
    </location>
</feature>
<feature type="transmembrane region" description="Helical" evidence="8">
    <location>
        <begin position="168"/>
        <end position="193"/>
    </location>
</feature>
<feature type="transmembrane region" description="Helical" evidence="8">
    <location>
        <begin position="324"/>
        <end position="343"/>
    </location>
</feature>
<evidence type="ECO:0000256" key="2">
    <source>
        <dbReference type="ARBA" id="ARBA00022448"/>
    </source>
</evidence>
<feature type="transmembrane region" description="Helical" evidence="8">
    <location>
        <begin position="349"/>
        <end position="373"/>
    </location>
</feature>
<dbReference type="CDD" id="cd17369">
    <property type="entry name" value="MFS_ShiA_like"/>
    <property type="match status" value="1"/>
</dbReference>
<comment type="caution">
    <text evidence="10">The sequence shown here is derived from an EMBL/GenBank/DDBJ whole genome shotgun (WGS) entry which is preliminary data.</text>
</comment>
<keyword evidence="3" id="KW-1003">Cell membrane</keyword>
<accession>A0A2S8J913</accession>
<feature type="compositionally biased region" description="Polar residues" evidence="7">
    <location>
        <begin position="1"/>
        <end position="18"/>
    </location>
</feature>
<dbReference type="AlphaFoldDB" id="A0A2S8J913"/>
<protein>
    <submittedName>
        <fullName evidence="10">MFS transporter</fullName>
    </submittedName>
</protein>